<keyword evidence="4 8" id="KW-0812">Transmembrane</keyword>
<dbReference type="PANTHER" id="PTHR30576">
    <property type="entry name" value="COLANIC BIOSYNTHESIS UDP-GLUCOSE LIPID CARRIER TRANSFERASE"/>
    <property type="match status" value="1"/>
</dbReference>
<evidence type="ECO:0000256" key="8">
    <source>
        <dbReference type="SAM" id="Phobius"/>
    </source>
</evidence>
<dbReference type="Pfam" id="PF02397">
    <property type="entry name" value="Bac_transf"/>
    <property type="match status" value="1"/>
</dbReference>
<keyword evidence="7" id="KW-0270">Exopolysaccharide synthesis</keyword>
<evidence type="ECO:0000256" key="1">
    <source>
        <dbReference type="ARBA" id="ARBA00004141"/>
    </source>
</evidence>
<dbReference type="GO" id="GO:0000271">
    <property type="term" value="P:polysaccharide biosynthetic process"/>
    <property type="evidence" value="ECO:0007669"/>
    <property type="project" value="UniProtKB-KW"/>
</dbReference>
<feature type="domain" description="Bacterial sugar transferase" evidence="9">
    <location>
        <begin position="367"/>
        <end position="555"/>
    </location>
</feature>
<feature type="transmembrane region" description="Helical" evidence="8">
    <location>
        <begin position="167"/>
        <end position="191"/>
    </location>
</feature>
<proteinExistence type="inferred from homology"/>
<sequence length="561" mass="60385">MHVNFAGATLCVTSKVRLDAFSTWIQRCCVAKELSDFNPRCPPERILSGSPGPRSVPSRSRVMDNTMSRLGGSVHSVALAPGVVAFSLRPADFGRSPVAPALLAALVLLLDLLVCVLAAGVTGWLAPGQMQPLATHAGLLLPPLCIAAIAGSGGYRMTILCDTAAQVTSALAAAAAALAIVWLATAVLLGAGEVMTAWTVTGAAVMLPLLAVERGLLAAAVLRDAGQRFGPRTVIVGLGPAGARRARHLGVTRPGGLRVVGLLGDEIPVGPDDDDEQVMPPHLGPVEHVFMLMRRGLVDRVVLAQPCTEEWRIGDLIMRLADYPVEICFVPDIPPIGPGIGLPARGDAIPLLPIAHPPLSGARGVVKRVEDLVIASVALVLCAIPMLAIALAIQLDSPGPVLFRQWRTGFGNRDFRMFKFRTMYHHMTDHEARQQTTRNDPRVTRVGAILRRTSLDELPQIFNVLRGEMSIVGPRPHAPGTRAAGRTFDEVVERYAARHRVRPGLTGLAQVRGLRGETRTEDRIIRRVESDLEYIDSWSLWLDLKILARTAVIVLRMKNAY</sequence>
<feature type="transmembrane region" description="Helical" evidence="8">
    <location>
        <begin position="133"/>
        <end position="155"/>
    </location>
</feature>
<evidence type="ECO:0000313" key="10">
    <source>
        <dbReference type="EMBL" id="KAA5610770.1"/>
    </source>
</evidence>
<comment type="subcellular location">
    <subcellularLocation>
        <location evidence="1">Membrane</location>
        <topology evidence="1">Multi-pass membrane protein</topology>
    </subcellularLocation>
</comment>
<evidence type="ECO:0000256" key="3">
    <source>
        <dbReference type="ARBA" id="ARBA00022679"/>
    </source>
</evidence>
<evidence type="ECO:0000256" key="5">
    <source>
        <dbReference type="ARBA" id="ARBA00022989"/>
    </source>
</evidence>
<reference evidence="10 11" key="1">
    <citation type="submission" date="2019-09" db="EMBL/GenBank/DDBJ databases">
        <title>Genome sequence of Rhodovastum atsumiense, a diverse member of the Acetobacteraceae family of non-sulfur purple photosynthetic bacteria.</title>
        <authorList>
            <person name="Meyer T."/>
            <person name="Kyndt J."/>
        </authorList>
    </citation>
    <scope>NUCLEOTIDE SEQUENCE [LARGE SCALE GENOMIC DNA]</scope>
    <source>
        <strain evidence="10 11">DSM 21279</strain>
    </source>
</reference>
<dbReference type="OrthoDB" id="9808602at2"/>
<dbReference type="InterPro" id="IPR003362">
    <property type="entry name" value="Bact_transf"/>
</dbReference>
<feature type="transmembrane region" description="Helical" evidence="8">
    <location>
        <begin position="197"/>
        <end position="222"/>
    </location>
</feature>
<dbReference type="EMBL" id="VWPK01000028">
    <property type="protein sequence ID" value="KAA5610770.1"/>
    <property type="molecule type" value="Genomic_DNA"/>
</dbReference>
<evidence type="ECO:0000256" key="7">
    <source>
        <dbReference type="ARBA" id="ARBA00023169"/>
    </source>
</evidence>
<dbReference type="PANTHER" id="PTHR30576:SF0">
    <property type="entry name" value="UNDECAPRENYL-PHOSPHATE N-ACETYLGALACTOSAMINYL 1-PHOSPHATE TRANSFERASE-RELATED"/>
    <property type="match status" value="1"/>
</dbReference>
<feature type="transmembrane region" description="Helical" evidence="8">
    <location>
        <begin position="372"/>
        <end position="395"/>
    </location>
</feature>
<evidence type="ECO:0000256" key="6">
    <source>
        <dbReference type="ARBA" id="ARBA00023136"/>
    </source>
</evidence>
<dbReference type="NCBIfam" id="TIGR03025">
    <property type="entry name" value="EPS_sugtrans"/>
    <property type="match status" value="1"/>
</dbReference>
<dbReference type="GO" id="GO:0016780">
    <property type="term" value="F:phosphotransferase activity, for other substituted phosphate groups"/>
    <property type="evidence" value="ECO:0007669"/>
    <property type="project" value="TreeGrafter"/>
</dbReference>
<accession>A0A5M6IR46</accession>
<feature type="transmembrane region" description="Helical" evidence="8">
    <location>
        <begin position="100"/>
        <end position="121"/>
    </location>
</feature>
<dbReference type="Proteomes" id="UP000325255">
    <property type="component" value="Unassembled WGS sequence"/>
</dbReference>
<keyword evidence="3 10" id="KW-0808">Transferase</keyword>
<evidence type="ECO:0000256" key="4">
    <source>
        <dbReference type="ARBA" id="ARBA00022692"/>
    </source>
</evidence>
<dbReference type="InterPro" id="IPR017475">
    <property type="entry name" value="EPS_sugar_tfrase"/>
</dbReference>
<comment type="caution">
    <text evidence="10">The sequence shown here is derived from an EMBL/GenBank/DDBJ whole genome shotgun (WGS) entry which is preliminary data.</text>
</comment>
<evidence type="ECO:0000313" key="11">
    <source>
        <dbReference type="Proteomes" id="UP000325255"/>
    </source>
</evidence>
<name>A0A5M6IR46_9PROT</name>
<organism evidence="10 11">
    <name type="scientific">Rhodovastum atsumiense</name>
    <dbReference type="NCBI Taxonomy" id="504468"/>
    <lineage>
        <taxon>Bacteria</taxon>
        <taxon>Pseudomonadati</taxon>
        <taxon>Pseudomonadota</taxon>
        <taxon>Alphaproteobacteria</taxon>
        <taxon>Acetobacterales</taxon>
        <taxon>Acetobacteraceae</taxon>
        <taxon>Rhodovastum</taxon>
    </lineage>
</organism>
<dbReference type="Pfam" id="PF13727">
    <property type="entry name" value="CoA_binding_3"/>
    <property type="match status" value="1"/>
</dbReference>
<gene>
    <name evidence="10" type="ORF">F1189_17745</name>
</gene>
<comment type="similarity">
    <text evidence="2">Belongs to the bacterial sugar transferase family.</text>
</comment>
<keyword evidence="6 8" id="KW-0472">Membrane</keyword>
<evidence type="ECO:0000259" key="9">
    <source>
        <dbReference type="Pfam" id="PF02397"/>
    </source>
</evidence>
<protein>
    <submittedName>
        <fullName evidence="10">Exopolysaccharide biosynthesis polyprenyl glycosylphosphotransferase</fullName>
    </submittedName>
</protein>
<keyword evidence="11" id="KW-1185">Reference proteome</keyword>
<dbReference type="GO" id="GO:0016020">
    <property type="term" value="C:membrane"/>
    <property type="evidence" value="ECO:0007669"/>
    <property type="project" value="UniProtKB-SubCell"/>
</dbReference>
<keyword evidence="5 8" id="KW-1133">Transmembrane helix</keyword>
<dbReference type="AlphaFoldDB" id="A0A5M6IR46"/>
<evidence type="ECO:0000256" key="2">
    <source>
        <dbReference type="ARBA" id="ARBA00006464"/>
    </source>
</evidence>
<dbReference type="Gene3D" id="3.40.50.720">
    <property type="entry name" value="NAD(P)-binding Rossmann-like Domain"/>
    <property type="match status" value="1"/>
</dbReference>